<evidence type="ECO:0000259" key="4">
    <source>
        <dbReference type="PROSITE" id="PS50217"/>
    </source>
</evidence>
<proteinExistence type="predicted"/>
<accession>A0A8R7R2H4</accession>
<keyword evidence="6" id="KW-1185">Reference proteome</keyword>
<dbReference type="InterPro" id="IPR004827">
    <property type="entry name" value="bZIP"/>
</dbReference>
<keyword evidence="2" id="KW-0804">Transcription</keyword>
<dbReference type="Pfam" id="PF07716">
    <property type="entry name" value="bZIP_2"/>
    <property type="match status" value="1"/>
</dbReference>
<name>A0A8R7R2H4_TRIUA</name>
<dbReference type="InterPro" id="IPR031106">
    <property type="entry name" value="C/EBP"/>
</dbReference>
<keyword evidence="1" id="KW-0805">Transcription regulation</keyword>
<dbReference type="Gene3D" id="1.20.5.170">
    <property type="match status" value="1"/>
</dbReference>
<dbReference type="GO" id="GO:0000978">
    <property type="term" value="F:RNA polymerase II cis-regulatory region sequence-specific DNA binding"/>
    <property type="evidence" value="ECO:0007669"/>
    <property type="project" value="TreeGrafter"/>
</dbReference>
<dbReference type="Proteomes" id="UP000015106">
    <property type="component" value="Chromosome 7"/>
</dbReference>
<reference evidence="6" key="1">
    <citation type="journal article" date="2013" name="Nature">
        <title>Draft genome of the wheat A-genome progenitor Triticum urartu.</title>
        <authorList>
            <person name="Ling H.Q."/>
            <person name="Zhao S."/>
            <person name="Liu D."/>
            <person name="Wang J."/>
            <person name="Sun H."/>
            <person name="Zhang C."/>
            <person name="Fan H."/>
            <person name="Li D."/>
            <person name="Dong L."/>
            <person name="Tao Y."/>
            <person name="Gao C."/>
            <person name="Wu H."/>
            <person name="Li Y."/>
            <person name="Cui Y."/>
            <person name="Guo X."/>
            <person name="Zheng S."/>
            <person name="Wang B."/>
            <person name="Yu K."/>
            <person name="Liang Q."/>
            <person name="Yang W."/>
            <person name="Lou X."/>
            <person name="Chen J."/>
            <person name="Feng M."/>
            <person name="Jian J."/>
            <person name="Zhang X."/>
            <person name="Luo G."/>
            <person name="Jiang Y."/>
            <person name="Liu J."/>
            <person name="Wang Z."/>
            <person name="Sha Y."/>
            <person name="Zhang B."/>
            <person name="Wu H."/>
            <person name="Tang D."/>
            <person name="Shen Q."/>
            <person name="Xue P."/>
            <person name="Zou S."/>
            <person name="Wang X."/>
            <person name="Liu X."/>
            <person name="Wang F."/>
            <person name="Yang Y."/>
            <person name="An X."/>
            <person name="Dong Z."/>
            <person name="Zhang K."/>
            <person name="Zhang X."/>
            <person name="Luo M.C."/>
            <person name="Dvorak J."/>
            <person name="Tong Y."/>
            <person name="Wang J."/>
            <person name="Yang H."/>
            <person name="Li Z."/>
            <person name="Wang D."/>
            <person name="Zhang A."/>
            <person name="Wang J."/>
        </authorList>
    </citation>
    <scope>NUCLEOTIDE SEQUENCE</scope>
    <source>
        <strain evidence="6">cv. G1812</strain>
    </source>
</reference>
<dbReference type="EnsemblPlants" id="TuG1812G0700004581.01.T01">
    <property type="protein sequence ID" value="TuG1812G0700004581.01.T01"/>
    <property type="gene ID" value="TuG1812G0700004581.01"/>
</dbReference>
<protein>
    <recommendedName>
        <fullName evidence="4">BZIP domain-containing protein</fullName>
    </recommendedName>
</protein>
<dbReference type="Gramene" id="TuG1812G0700004581.01.T01">
    <property type="protein sequence ID" value="TuG1812G0700004581.01.T01"/>
    <property type="gene ID" value="TuG1812G0700004581.01"/>
</dbReference>
<feature type="domain" description="BZIP" evidence="4">
    <location>
        <begin position="99"/>
        <end position="165"/>
    </location>
</feature>
<evidence type="ECO:0000256" key="3">
    <source>
        <dbReference type="SAM" id="MobiDB-lite"/>
    </source>
</evidence>
<dbReference type="SMART" id="SM00338">
    <property type="entry name" value="BRLZ"/>
    <property type="match status" value="1"/>
</dbReference>
<dbReference type="CDD" id="cd14686">
    <property type="entry name" value="bZIP"/>
    <property type="match status" value="1"/>
</dbReference>
<dbReference type="SUPFAM" id="SSF57959">
    <property type="entry name" value="Leucine zipper domain"/>
    <property type="match status" value="1"/>
</dbReference>
<feature type="region of interest" description="Disordered" evidence="3">
    <location>
        <begin position="216"/>
        <end position="239"/>
    </location>
</feature>
<dbReference type="AlphaFoldDB" id="A0A8R7R2H4"/>
<feature type="compositionally biased region" description="Polar residues" evidence="3">
    <location>
        <begin position="88"/>
        <end position="97"/>
    </location>
</feature>
<reference evidence="5" key="3">
    <citation type="submission" date="2022-06" db="UniProtKB">
        <authorList>
            <consortium name="EnsemblPlants"/>
        </authorList>
    </citation>
    <scope>IDENTIFICATION</scope>
</reference>
<dbReference type="GO" id="GO:0006351">
    <property type="term" value="P:DNA-templated transcription"/>
    <property type="evidence" value="ECO:0007669"/>
    <property type="project" value="InterPro"/>
</dbReference>
<sequence length="239" mass="26574">MDDGDIDFTNPETYLCPAMGTDPHDSCSISMDSYFHDILKDTETEHLACTHSHTHACCNPLVRNDLAHHTQTCVHVHTKILWEESDDVAQTSESPQETDGPKKQRPPGNRAAVRKYREKKKARTTLLEEEVARLKALNKQLLRRLQSHSALEAEVSRLRCLLVDIRGRIEGELGAFPYQRPVKNNDSADQGSFLGGSGGAQQVRLRCNDPLYCSPEMPATTMDDDDVMSSEVLGQGAGD</sequence>
<dbReference type="GO" id="GO:0000981">
    <property type="term" value="F:DNA-binding transcription factor activity, RNA polymerase II-specific"/>
    <property type="evidence" value="ECO:0007669"/>
    <property type="project" value="TreeGrafter"/>
</dbReference>
<dbReference type="PANTHER" id="PTHR23334:SF67">
    <property type="entry name" value="BZIP DOMAIN-CONTAINING PROTEIN"/>
    <property type="match status" value="1"/>
</dbReference>
<dbReference type="PANTHER" id="PTHR23334">
    <property type="entry name" value="CCAAT/ENHANCER BINDING PROTEIN"/>
    <property type="match status" value="1"/>
</dbReference>
<dbReference type="PROSITE" id="PS50217">
    <property type="entry name" value="BZIP"/>
    <property type="match status" value="1"/>
</dbReference>
<evidence type="ECO:0000313" key="5">
    <source>
        <dbReference type="EnsemblPlants" id="TuG1812G0700004581.01.T01"/>
    </source>
</evidence>
<reference evidence="5" key="2">
    <citation type="submission" date="2018-03" db="EMBL/GenBank/DDBJ databases">
        <title>The Triticum urartu genome reveals the dynamic nature of wheat genome evolution.</title>
        <authorList>
            <person name="Ling H."/>
            <person name="Ma B."/>
            <person name="Shi X."/>
            <person name="Liu H."/>
            <person name="Dong L."/>
            <person name="Sun H."/>
            <person name="Cao Y."/>
            <person name="Gao Q."/>
            <person name="Zheng S."/>
            <person name="Li Y."/>
            <person name="Yu Y."/>
            <person name="Du H."/>
            <person name="Qi M."/>
            <person name="Li Y."/>
            <person name="Yu H."/>
            <person name="Cui Y."/>
            <person name="Wang N."/>
            <person name="Chen C."/>
            <person name="Wu H."/>
            <person name="Zhao Y."/>
            <person name="Zhang J."/>
            <person name="Li Y."/>
            <person name="Zhou W."/>
            <person name="Zhang B."/>
            <person name="Hu W."/>
            <person name="Eijk M."/>
            <person name="Tang J."/>
            <person name="Witsenboer H."/>
            <person name="Zhao S."/>
            <person name="Li Z."/>
            <person name="Zhang A."/>
            <person name="Wang D."/>
            <person name="Liang C."/>
        </authorList>
    </citation>
    <scope>NUCLEOTIDE SEQUENCE [LARGE SCALE GENOMIC DNA]</scope>
    <source>
        <strain evidence="5">cv. G1812</strain>
    </source>
</reference>
<evidence type="ECO:0000313" key="6">
    <source>
        <dbReference type="Proteomes" id="UP000015106"/>
    </source>
</evidence>
<evidence type="ECO:0000256" key="2">
    <source>
        <dbReference type="ARBA" id="ARBA00023163"/>
    </source>
</evidence>
<organism evidence="5 6">
    <name type="scientific">Triticum urartu</name>
    <name type="common">Red wild einkorn</name>
    <name type="synonym">Crithodium urartu</name>
    <dbReference type="NCBI Taxonomy" id="4572"/>
    <lineage>
        <taxon>Eukaryota</taxon>
        <taxon>Viridiplantae</taxon>
        <taxon>Streptophyta</taxon>
        <taxon>Embryophyta</taxon>
        <taxon>Tracheophyta</taxon>
        <taxon>Spermatophyta</taxon>
        <taxon>Magnoliopsida</taxon>
        <taxon>Liliopsida</taxon>
        <taxon>Poales</taxon>
        <taxon>Poaceae</taxon>
        <taxon>BOP clade</taxon>
        <taxon>Pooideae</taxon>
        <taxon>Triticodae</taxon>
        <taxon>Triticeae</taxon>
        <taxon>Triticinae</taxon>
        <taxon>Triticum</taxon>
    </lineage>
</organism>
<dbReference type="InterPro" id="IPR046347">
    <property type="entry name" value="bZIP_sf"/>
</dbReference>
<evidence type="ECO:0000256" key="1">
    <source>
        <dbReference type="ARBA" id="ARBA00023015"/>
    </source>
</evidence>
<feature type="region of interest" description="Disordered" evidence="3">
    <location>
        <begin position="87"/>
        <end position="119"/>
    </location>
</feature>